<keyword evidence="4 6" id="KW-0687">Ribonucleoprotein</keyword>
<evidence type="ECO:0000256" key="3">
    <source>
        <dbReference type="ARBA" id="ARBA00022980"/>
    </source>
</evidence>
<proteinExistence type="inferred from homology"/>
<dbReference type="PANTHER" id="PTHR15892:SF2">
    <property type="entry name" value="LARGE RIBOSOMAL SUBUNIT PROTEIN UL30M"/>
    <property type="match status" value="1"/>
</dbReference>
<dbReference type="CDD" id="cd01658">
    <property type="entry name" value="Ribosomal_L30"/>
    <property type="match status" value="1"/>
</dbReference>
<comment type="subunit">
    <text evidence="2">Part of the 50S ribosomal subunit.</text>
</comment>
<dbReference type="HAMAP" id="MF_01371_B">
    <property type="entry name" value="Ribosomal_uL30_B"/>
    <property type="match status" value="1"/>
</dbReference>
<gene>
    <name evidence="8" type="primary">rpmD</name>
    <name evidence="8" type="ORF">ACFL6M_05200</name>
</gene>
<organism evidence="8 9">
    <name type="scientific">Eiseniibacteriota bacterium</name>
    <dbReference type="NCBI Taxonomy" id="2212470"/>
    <lineage>
        <taxon>Bacteria</taxon>
        <taxon>Candidatus Eiseniibacteriota</taxon>
    </lineage>
</organism>
<name>A0ABV6YLD7_UNCEI</name>
<keyword evidence="9" id="KW-1185">Reference proteome</keyword>
<dbReference type="InterPro" id="IPR036919">
    <property type="entry name" value="Ribo_uL30_ferredoxin-like_sf"/>
</dbReference>
<dbReference type="InterPro" id="IPR018038">
    <property type="entry name" value="Ribosomal_uL30_CS"/>
</dbReference>
<protein>
    <recommendedName>
        <fullName evidence="5">50S ribosomal protein L30</fullName>
    </recommendedName>
</protein>
<evidence type="ECO:0000313" key="8">
    <source>
        <dbReference type="EMBL" id="MFC1572979.1"/>
    </source>
</evidence>
<evidence type="ECO:0000256" key="4">
    <source>
        <dbReference type="ARBA" id="ARBA00023274"/>
    </source>
</evidence>
<dbReference type="SUPFAM" id="SSF55129">
    <property type="entry name" value="Ribosomal protein L30p/L7e"/>
    <property type="match status" value="1"/>
</dbReference>
<dbReference type="NCBIfam" id="TIGR01308">
    <property type="entry name" value="rpmD_bact"/>
    <property type="match status" value="1"/>
</dbReference>
<evidence type="ECO:0000256" key="2">
    <source>
        <dbReference type="ARBA" id="ARBA00011838"/>
    </source>
</evidence>
<reference evidence="8 9" key="1">
    <citation type="submission" date="2024-09" db="EMBL/GenBank/DDBJ databases">
        <authorList>
            <person name="D'Angelo T."/>
        </authorList>
    </citation>
    <scope>NUCLEOTIDE SEQUENCE [LARGE SCALE GENOMIC DNA]</scope>
    <source>
        <strain evidence="8">SAG AM-320-E07</strain>
    </source>
</reference>
<evidence type="ECO:0000259" key="7">
    <source>
        <dbReference type="Pfam" id="PF00327"/>
    </source>
</evidence>
<sequence>MGKIKITQIRSAINRVEKQKRTIRALGIRRLHHTVEHEDTPQIRGMIAVVHHLVRVEETGEQASEA</sequence>
<evidence type="ECO:0000256" key="5">
    <source>
        <dbReference type="ARBA" id="ARBA00035492"/>
    </source>
</evidence>
<dbReference type="GO" id="GO:0005840">
    <property type="term" value="C:ribosome"/>
    <property type="evidence" value="ECO:0007669"/>
    <property type="project" value="UniProtKB-KW"/>
</dbReference>
<dbReference type="InterPro" id="IPR016082">
    <property type="entry name" value="Ribosomal_uL30_ferredoxin-like"/>
</dbReference>
<dbReference type="Gene3D" id="3.30.1390.20">
    <property type="entry name" value="Ribosomal protein L30, ferredoxin-like fold domain"/>
    <property type="match status" value="1"/>
</dbReference>
<dbReference type="Proteomes" id="UP001593833">
    <property type="component" value="Unassembled WGS sequence"/>
</dbReference>
<comment type="caution">
    <text evidence="8">The sequence shown here is derived from an EMBL/GenBank/DDBJ whole genome shotgun (WGS) entry which is preliminary data.</text>
</comment>
<dbReference type="Pfam" id="PF00327">
    <property type="entry name" value="Ribosomal_L30"/>
    <property type="match status" value="1"/>
</dbReference>
<dbReference type="InterPro" id="IPR005996">
    <property type="entry name" value="Ribosomal_uL30_bac-type"/>
</dbReference>
<keyword evidence="3 6" id="KW-0689">Ribosomal protein</keyword>
<feature type="domain" description="Large ribosomal subunit protein uL30-like ferredoxin-like fold" evidence="7">
    <location>
        <begin position="4"/>
        <end position="54"/>
    </location>
</feature>
<accession>A0ABV6YLD7</accession>
<comment type="similarity">
    <text evidence="1 6">Belongs to the universal ribosomal protein uL30 family.</text>
</comment>
<evidence type="ECO:0000256" key="6">
    <source>
        <dbReference type="RuleBase" id="RU003734"/>
    </source>
</evidence>
<dbReference type="PANTHER" id="PTHR15892">
    <property type="entry name" value="MITOCHONDRIAL RIBOSOMAL PROTEIN L30"/>
    <property type="match status" value="1"/>
</dbReference>
<dbReference type="PIRSF" id="PIRSF002211">
    <property type="entry name" value="Ribosomal_L30_bac-type"/>
    <property type="match status" value="1"/>
</dbReference>
<dbReference type="EMBL" id="JBHPKH010000056">
    <property type="protein sequence ID" value="MFC1572979.1"/>
    <property type="molecule type" value="Genomic_DNA"/>
</dbReference>
<dbReference type="PROSITE" id="PS00634">
    <property type="entry name" value="RIBOSOMAL_L30"/>
    <property type="match status" value="1"/>
</dbReference>
<evidence type="ECO:0000313" key="9">
    <source>
        <dbReference type="Proteomes" id="UP001593833"/>
    </source>
</evidence>
<evidence type="ECO:0000256" key="1">
    <source>
        <dbReference type="ARBA" id="ARBA00007594"/>
    </source>
</evidence>